<name>A0AAN9Y693_9HEMI</name>
<feature type="region of interest" description="Disordered" evidence="1">
    <location>
        <begin position="29"/>
        <end position="57"/>
    </location>
</feature>
<comment type="caution">
    <text evidence="3">The sequence shown here is derived from an EMBL/GenBank/DDBJ whole genome shotgun (WGS) entry which is preliminary data.</text>
</comment>
<accession>A0AAN9Y693</accession>
<evidence type="ECO:0000313" key="3">
    <source>
        <dbReference type="EMBL" id="KAK7598327.1"/>
    </source>
</evidence>
<gene>
    <name evidence="3" type="ORF">V9T40_006562</name>
</gene>
<dbReference type="AlphaFoldDB" id="A0AAN9Y693"/>
<organism evidence="3 4">
    <name type="scientific">Parthenolecanium corni</name>
    <dbReference type="NCBI Taxonomy" id="536013"/>
    <lineage>
        <taxon>Eukaryota</taxon>
        <taxon>Metazoa</taxon>
        <taxon>Ecdysozoa</taxon>
        <taxon>Arthropoda</taxon>
        <taxon>Hexapoda</taxon>
        <taxon>Insecta</taxon>
        <taxon>Pterygota</taxon>
        <taxon>Neoptera</taxon>
        <taxon>Paraneoptera</taxon>
        <taxon>Hemiptera</taxon>
        <taxon>Sternorrhyncha</taxon>
        <taxon>Coccoidea</taxon>
        <taxon>Coccidae</taxon>
        <taxon>Parthenolecanium</taxon>
    </lineage>
</organism>
<dbReference type="Proteomes" id="UP001367676">
    <property type="component" value="Unassembled WGS sequence"/>
</dbReference>
<proteinExistence type="predicted"/>
<evidence type="ECO:0000256" key="2">
    <source>
        <dbReference type="SAM" id="SignalP"/>
    </source>
</evidence>
<feature type="compositionally biased region" description="Polar residues" evidence="1">
    <location>
        <begin position="45"/>
        <end position="57"/>
    </location>
</feature>
<keyword evidence="2" id="KW-0732">Signal</keyword>
<reference evidence="3 4" key="1">
    <citation type="submission" date="2024-03" db="EMBL/GenBank/DDBJ databases">
        <title>Adaptation during the transition from Ophiocordyceps entomopathogen to insect associate is accompanied by gene loss and intensified selection.</title>
        <authorList>
            <person name="Ward C.M."/>
            <person name="Onetto C.A."/>
            <person name="Borneman A.R."/>
        </authorList>
    </citation>
    <scope>NUCLEOTIDE SEQUENCE [LARGE SCALE GENOMIC DNA]</scope>
    <source>
        <strain evidence="3">AWRI1</strain>
        <tissue evidence="3">Single Adult Female</tissue>
    </source>
</reference>
<protein>
    <submittedName>
        <fullName evidence="3">Uncharacterized protein</fullName>
    </submittedName>
</protein>
<keyword evidence="4" id="KW-1185">Reference proteome</keyword>
<dbReference type="EMBL" id="JBBCAQ010000014">
    <property type="protein sequence ID" value="KAK7598327.1"/>
    <property type="molecule type" value="Genomic_DNA"/>
</dbReference>
<sequence length="123" mass="13456">MNDDGELVSLSFLLIVASSLLTDTLAAPSRQNRHLNSAEKKMCEPSSSAERPTSTEAKDTTLFSSVIIQCNTTIDKAKTLAKQWVSGFIFYYRVKGLNIESTAVEQAFDVGIYGVIGLFVKCL</sequence>
<evidence type="ECO:0000256" key="1">
    <source>
        <dbReference type="SAM" id="MobiDB-lite"/>
    </source>
</evidence>
<feature type="signal peptide" evidence="2">
    <location>
        <begin position="1"/>
        <end position="26"/>
    </location>
</feature>
<feature type="chain" id="PRO_5042831643" evidence="2">
    <location>
        <begin position="27"/>
        <end position="123"/>
    </location>
</feature>
<evidence type="ECO:0000313" key="4">
    <source>
        <dbReference type="Proteomes" id="UP001367676"/>
    </source>
</evidence>